<gene>
    <name evidence="3" type="ORF">G7084_05970</name>
</gene>
<protein>
    <submittedName>
        <fullName evidence="3">Repressor LexA</fullName>
    </submittedName>
</protein>
<dbReference type="EMBL" id="CP049888">
    <property type="protein sequence ID" value="QIL50905.1"/>
    <property type="molecule type" value="Genomic_DNA"/>
</dbReference>
<evidence type="ECO:0000313" key="3">
    <source>
        <dbReference type="EMBL" id="QIL50905.1"/>
    </source>
</evidence>
<feature type="domain" description="LexA repressor DNA-binding" evidence="2">
    <location>
        <begin position="6"/>
        <end position="65"/>
    </location>
</feature>
<dbReference type="GO" id="GO:0004252">
    <property type="term" value="F:serine-type endopeptidase activity"/>
    <property type="evidence" value="ECO:0007669"/>
    <property type="project" value="InterPro"/>
</dbReference>
<name>A0A6G8B114_9LACO</name>
<evidence type="ECO:0000313" key="4">
    <source>
        <dbReference type="Proteomes" id="UP000500741"/>
    </source>
</evidence>
<reference evidence="3 4" key="1">
    <citation type="submission" date="2020-03" db="EMBL/GenBank/DDBJ databases">
        <title>Weissella sp. nov., isolated from Cybister lewisianus.</title>
        <authorList>
            <person name="Hyun D.-W."/>
            <person name="Bae J.-W."/>
        </authorList>
    </citation>
    <scope>NUCLEOTIDE SEQUENCE [LARGE SCALE GENOMIC DNA]</scope>
    <source>
        <strain evidence="3 4">HDW19</strain>
    </source>
</reference>
<dbReference type="InterPro" id="IPR036286">
    <property type="entry name" value="LexA/Signal_pep-like_sf"/>
</dbReference>
<organism evidence="3 4">
    <name type="scientific">Weissella coleopterorum</name>
    <dbReference type="NCBI Taxonomy" id="2714949"/>
    <lineage>
        <taxon>Bacteria</taxon>
        <taxon>Bacillati</taxon>
        <taxon>Bacillota</taxon>
        <taxon>Bacilli</taxon>
        <taxon>Lactobacillales</taxon>
        <taxon>Lactobacillaceae</taxon>
        <taxon>Weissella</taxon>
    </lineage>
</organism>
<dbReference type="InterPro" id="IPR006199">
    <property type="entry name" value="LexA_DNA-bd_dom"/>
</dbReference>
<dbReference type="GO" id="GO:0006508">
    <property type="term" value="P:proteolysis"/>
    <property type="evidence" value="ECO:0007669"/>
    <property type="project" value="InterPro"/>
</dbReference>
<dbReference type="Pfam" id="PF00717">
    <property type="entry name" value="Peptidase_S24"/>
    <property type="match status" value="1"/>
</dbReference>
<keyword evidence="4" id="KW-1185">Reference proteome</keyword>
<proteinExistence type="predicted"/>
<dbReference type="PANTHER" id="PTHR33516">
    <property type="entry name" value="LEXA REPRESSOR"/>
    <property type="match status" value="1"/>
</dbReference>
<accession>A0A6G8B114</accession>
<dbReference type="KEGG" id="wco:G7084_05970"/>
<dbReference type="Pfam" id="PF01726">
    <property type="entry name" value="LexA_DNA_bind"/>
    <property type="match status" value="1"/>
</dbReference>
<dbReference type="InterPro" id="IPR015927">
    <property type="entry name" value="Peptidase_S24_S26A/B/C"/>
</dbReference>
<dbReference type="Proteomes" id="UP000500741">
    <property type="component" value="Chromosome"/>
</dbReference>
<evidence type="ECO:0000259" key="1">
    <source>
        <dbReference type="Pfam" id="PF00717"/>
    </source>
</evidence>
<dbReference type="RefSeq" id="WP_166010962.1">
    <property type="nucleotide sequence ID" value="NZ_CP049888.1"/>
</dbReference>
<sequence length="203" mass="23472">MSRSEEKQLKVLRYIYESIQNNGFPPTIREIGDGLNLSSSATVQGYVTRLQQKEYLKRNLLKSRTLEITPSGLNVLGIQVQATVPLIETPWANFIPDHAPQYPLPKHLSRYAGELFIFQINNKNMQSIGISVGDLLYIHRQKNAENGEIVAYLNENQEIKIARFFRERAQYRLQPENELIAPDIMFRNTVIGRVMSVFRPYVY</sequence>
<dbReference type="Gene3D" id="2.10.109.10">
    <property type="entry name" value="Umud Fragment, subunit A"/>
    <property type="match status" value="1"/>
</dbReference>
<dbReference type="Gene3D" id="1.10.10.10">
    <property type="entry name" value="Winged helix-like DNA-binding domain superfamily/Winged helix DNA-binding domain"/>
    <property type="match status" value="1"/>
</dbReference>
<dbReference type="SUPFAM" id="SSF51306">
    <property type="entry name" value="LexA/Signal peptidase"/>
    <property type="match status" value="1"/>
</dbReference>
<dbReference type="InterPro" id="IPR036390">
    <property type="entry name" value="WH_DNA-bd_sf"/>
</dbReference>
<dbReference type="InterPro" id="IPR050077">
    <property type="entry name" value="LexA_repressor"/>
</dbReference>
<dbReference type="InterPro" id="IPR036388">
    <property type="entry name" value="WH-like_DNA-bd_sf"/>
</dbReference>
<dbReference type="PANTHER" id="PTHR33516:SF2">
    <property type="entry name" value="LEXA REPRESSOR-RELATED"/>
    <property type="match status" value="1"/>
</dbReference>
<dbReference type="SUPFAM" id="SSF46785">
    <property type="entry name" value="Winged helix' DNA-binding domain"/>
    <property type="match status" value="1"/>
</dbReference>
<dbReference type="AlphaFoldDB" id="A0A6G8B114"/>
<evidence type="ECO:0000259" key="2">
    <source>
        <dbReference type="Pfam" id="PF01726"/>
    </source>
</evidence>
<feature type="domain" description="Peptidase S24/S26A/S26B/S26C" evidence="1">
    <location>
        <begin position="99"/>
        <end position="195"/>
    </location>
</feature>